<dbReference type="AlphaFoldDB" id="A0A059ADI2"/>
<dbReference type="InParanoid" id="A0A059ADI2"/>
<proteinExistence type="predicted"/>
<gene>
    <name evidence="1" type="ORF">EUGRSUZ_J01179</name>
</gene>
<dbReference type="Gramene" id="KCW51711">
    <property type="protein sequence ID" value="KCW51711"/>
    <property type="gene ID" value="EUGRSUZ_J01179"/>
</dbReference>
<organism evidence="1">
    <name type="scientific">Eucalyptus grandis</name>
    <name type="common">Flooded gum</name>
    <dbReference type="NCBI Taxonomy" id="71139"/>
    <lineage>
        <taxon>Eukaryota</taxon>
        <taxon>Viridiplantae</taxon>
        <taxon>Streptophyta</taxon>
        <taxon>Embryophyta</taxon>
        <taxon>Tracheophyta</taxon>
        <taxon>Spermatophyta</taxon>
        <taxon>Magnoliopsida</taxon>
        <taxon>eudicotyledons</taxon>
        <taxon>Gunneridae</taxon>
        <taxon>Pentapetalae</taxon>
        <taxon>rosids</taxon>
        <taxon>malvids</taxon>
        <taxon>Myrtales</taxon>
        <taxon>Myrtaceae</taxon>
        <taxon>Myrtoideae</taxon>
        <taxon>Eucalypteae</taxon>
        <taxon>Eucalyptus</taxon>
    </lineage>
</organism>
<reference evidence="1" key="1">
    <citation type="submission" date="2013-07" db="EMBL/GenBank/DDBJ databases">
        <title>The genome of Eucalyptus grandis.</title>
        <authorList>
            <person name="Schmutz J."/>
            <person name="Hayes R."/>
            <person name="Myburg A."/>
            <person name="Tuskan G."/>
            <person name="Grattapaglia D."/>
            <person name="Rokhsar D.S."/>
        </authorList>
    </citation>
    <scope>NUCLEOTIDE SEQUENCE</scope>
    <source>
        <tissue evidence="1">Leaf extractions</tissue>
    </source>
</reference>
<accession>A0A059ADI2</accession>
<sequence length="88" mass="9873">MPMPMPMTMPISLSLSLHAQRSLGSGQISEVTRIIVFFILLKENNGHEEDKDCVYYEGHTKGASAFSGKMWQNVKGPAKKRFTIWGKS</sequence>
<protein>
    <submittedName>
        <fullName evidence="1">Uncharacterized protein</fullName>
    </submittedName>
</protein>
<evidence type="ECO:0000313" key="1">
    <source>
        <dbReference type="EMBL" id="KCW51711.1"/>
    </source>
</evidence>
<name>A0A059ADI2_EUCGR</name>
<dbReference type="EMBL" id="KK198762">
    <property type="protein sequence ID" value="KCW51711.1"/>
    <property type="molecule type" value="Genomic_DNA"/>
</dbReference>